<dbReference type="SUPFAM" id="SSF49899">
    <property type="entry name" value="Concanavalin A-like lectins/glucanases"/>
    <property type="match status" value="1"/>
</dbReference>
<dbReference type="KEGG" id="slom:PXH66_17315"/>
<dbReference type="Gene3D" id="2.60.120.200">
    <property type="match status" value="1"/>
</dbReference>
<dbReference type="InterPro" id="IPR013320">
    <property type="entry name" value="ConA-like_dom_sf"/>
</dbReference>
<dbReference type="Proteomes" id="UP001218638">
    <property type="component" value="Chromosome"/>
</dbReference>
<protein>
    <submittedName>
        <fullName evidence="1">LamG domain-containing protein</fullName>
    </submittedName>
</protein>
<dbReference type="Pfam" id="PF13385">
    <property type="entry name" value="Laminin_G_3"/>
    <property type="match status" value="1"/>
</dbReference>
<proteinExistence type="predicted"/>
<dbReference type="EMBL" id="CP119075">
    <property type="protein sequence ID" value="WED64100.1"/>
    <property type="molecule type" value="Genomic_DNA"/>
</dbReference>
<dbReference type="AlphaFoldDB" id="A0AAF0CN83"/>
<keyword evidence="2" id="KW-1185">Reference proteome</keyword>
<accession>A0AAF0CN83</accession>
<gene>
    <name evidence="1" type="ORF">PXH66_17315</name>
</gene>
<organism evidence="1 2">
    <name type="scientific">Synoicihabitans lomoniglobus</name>
    <dbReference type="NCBI Taxonomy" id="2909285"/>
    <lineage>
        <taxon>Bacteria</taxon>
        <taxon>Pseudomonadati</taxon>
        <taxon>Verrucomicrobiota</taxon>
        <taxon>Opitutia</taxon>
        <taxon>Opitutales</taxon>
        <taxon>Opitutaceae</taxon>
        <taxon>Synoicihabitans</taxon>
    </lineage>
</organism>
<reference evidence="1" key="1">
    <citation type="submission" date="2023-03" db="EMBL/GenBank/DDBJ databases">
        <title>Lomoglobus Profundus gen. nov., sp. nov., a novel member of the phylum Verrucomicrobia, isolated from deep-marine sediment of South China Sea.</title>
        <authorList>
            <person name="Ahmad T."/>
            <person name="Ishaq S.E."/>
            <person name="Wang F."/>
        </authorList>
    </citation>
    <scope>NUCLEOTIDE SEQUENCE</scope>
    <source>
        <strain evidence="1">LMO-M01</strain>
    </source>
</reference>
<name>A0AAF0CN83_9BACT</name>
<evidence type="ECO:0000313" key="1">
    <source>
        <dbReference type="EMBL" id="WED64100.1"/>
    </source>
</evidence>
<dbReference type="RefSeq" id="WP_330930027.1">
    <property type="nucleotide sequence ID" value="NZ_CP119075.1"/>
</dbReference>
<sequence>MRTPWMQLSLVSALLASLAVGAPTVALESLSRSLRLHASFDEGLTADYARGDPGLRLFRTGAERKTGGIAATVGDQLSIAPQAGRHGGALHRGVEHQGRLFYRSGDNLRLDKPELSGTVSVWLRTDPDEDMPRAFCDPVMLIGDNHRDGFLFVEWSKDHAPRRFRYAILPEYARWNADDREWESIPDGERPMVQLSERPFGRDRWVHVVFTYDRLNAGEAARGSLYIDGVAVGSIAGWDLTLAWDPASVIIALAWNYVGFLDDLAIFDRALTATEIATLHALPEGVADLRDSATP</sequence>
<evidence type="ECO:0000313" key="2">
    <source>
        <dbReference type="Proteomes" id="UP001218638"/>
    </source>
</evidence>